<keyword evidence="1" id="KW-0812">Transmembrane</keyword>
<keyword evidence="3" id="KW-1185">Reference proteome</keyword>
<evidence type="ECO:0000256" key="1">
    <source>
        <dbReference type="SAM" id="Phobius"/>
    </source>
</evidence>
<dbReference type="RefSeq" id="WP_275815929.1">
    <property type="nucleotide sequence ID" value="NZ_BAAANM010000022.1"/>
</dbReference>
<organism evidence="2 3">
    <name type="scientific">Streptantibioticus ferralitis</name>
    <dbReference type="NCBI Taxonomy" id="236510"/>
    <lineage>
        <taxon>Bacteria</taxon>
        <taxon>Bacillati</taxon>
        <taxon>Actinomycetota</taxon>
        <taxon>Actinomycetes</taxon>
        <taxon>Kitasatosporales</taxon>
        <taxon>Streptomycetaceae</taxon>
        <taxon>Streptantibioticus</taxon>
    </lineage>
</organism>
<evidence type="ECO:0000313" key="2">
    <source>
        <dbReference type="EMBL" id="MDF2257677.1"/>
    </source>
</evidence>
<dbReference type="EMBL" id="JARHTQ010000011">
    <property type="protein sequence ID" value="MDF2257677.1"/>
    <property type="molecule type" value="Genomic_DNA"/>
</dbReference>
<gene>
    <name evidence="2" type="ORF">P2L57_18725</name>
</gene>
<evidence type="ECO:0000313" key="3">
    <source>
        <dbReference type="Proteomes" id="UP001220022"/>
    </source>
</evidence>
<proteinExistence type="predicted"/>
<dbReference type="Proteomes" id="UP001220022">
    <property type="component" value="Unassembled WGS sequence"/>
</dbReference>
<name>A0ABT5Z1G9_9ACTN</name>
<comment type="caution">
    <text evidence="2">The sequence shown here is derived from an EMBL/GenBank/DDBJ whole genome shotgun (WGS) entry which is preliminary data.</text>
</comment>
<keyword evidence="1" id="KW-0472">Membrane</keyword>
<sequence length="159" mass="16866">MTQPLRRNGQVPAVRRGGWRADAGQTTAFVVVVIAGLFLFAGLVLDGGLALAGKVAAADDAQEAARAATQQLDLTQLRSTRRVRLDRHRAVAAALDYIKATGDTGHAEATADTATVFVTHRQRTQILSLVGIDHLVTTAHATARAEQGINAPWLQGKKP</sequence>
<evidence type="ECO:0008006" key="4">
    <source>
        <dbReference type="Google" id="ProtNLM"/>
    </source>
</evidence>
<keyword evidence="1" id="KW-1133">Transmembrane helix</keyword>
<feature type="transmembrane region" description="Helical" evidence="1">
    <location>
        <begin position="26"/>
        <end position="45"/>
    </location>
</feature>
<reference evidence="2 3" key="1">
    <citation type="submission" date="2023-03" db="EMBL/GenBank/DDBJ databases">
        <title>Draft genome sequence of type strain Streptomyces ferralitis JCM 14344.</title>
        <authorList>
            <person name="Klaysubun C."/>
            <person name="Duangmal K."/>
        </authorList>
    </citation>
    <scope>NUCLEOTIDE SEQUENCE [LARGE SCALE GENOMIC DNA]</scope>
    <source>
        <strain evidence="2 3">JCM 14344</strain>
    </source>
</reference>
<protein>
    <recommendedName>
        <fullName evidence="4">Flp pilus-assembly TadG-like N-terminal domain-containing protein</fullName>
    </recommendedName>
</protein>
<accession>A0ABT5Z1G9</accession>